<sequence>MPVSSFNLPGNFFSCCSSDTGEIYMKKLANFVVKRLI</sequence>
<keyword evidence="2" id="KW-1185">Reference proteome</keyword>
<organism evidence="1 2">
    <name type="scientific">Gossypium arboreum</name>
    <name type="common">Tree cotton</name>
    <name type="synonym">Gossypium nanking</name>
    <dbReference type="NCBI Taxonomy" id="29729"/>
    <lineage>
        <taxon>Eukaryota</taxon>
        <taxon>Viridiplantae</taxon>
        <taxon>Streptophyta</taxon>
        <taxon>Embryophyta</taxon>
        <taxon>Tracheophyta</taxon>
        <taxon>Spermatophyta</taxon>
        <taxon>Magnoliopsida</taxon>
        <taxon>eudicotyledons</taxon>
        <taxon>Gunneridae</taxon>
        <taxon>Pentapetalae</taxon>
        <taxon>rosids</taxon>
        <taxon>malvids</taxon>
        <taxon>Malvales</taxon>
        <taxon>Malvaceae</taxon>
        <taxon>Malvoideae</taxon>
        <taxon>Gossypium</taxon>
    </lineage>
</organism>
<name>A0A0B0NNZ6_GOSAR</name>
<dbReference type="GO" id="GO:0016301">
    <property type="term" value="F:kinase activity"/>
    <property type="evidence" value="ECO:0007669"/>
    <property type="project" value="UniProtKB-KW"/>
</dbReference>
<accession>A0A0B0NNZ6</accession>
<dbReference type="Proteomes" id="UP000032142">
    <property type="component" value="Unassembled WGS sequence"/>
</dbReference>
<dbReference type="EMBL" id="KN401389">
    <property type="protein sequence ID" value="KHG14352.1"/>
    <property type="molecule type" value="Genomic_DNA"/>
</dbReference>
<gene>
    <name evidence="1" type="ORF">F383_20119</name>
</gene>
<evidence type="ECO:0000313" key="1">
    <source>
        <dbReference type="EMBL" id="KHG14352.1"/>
    </source>
</evidence>
<protein>
    <submittedName>
        <fullName evidence="1">6-phosphofructo-2-kinase/fructose-2, 6-bisphosphatase</fullName>
    </submittedName>
</protein>
<reference evidence="2" key="1">
    <citation type="submission" date="2014-09" db="EMBL/GenBank/DDBJ databases">
        <authorList>
            <person name="Mudge J."/>
            <person name="Ramaraj T."/>
            <person name="Lindquist I.E."/>
            <person name="Bharti A.K."/>
            <person name="Sundararajan A."/>
            <person name="Cameron C.T."/>
            <person name="Woodward J.E."/>
            <person name="May G.D."/>
            <person name="Brubaker C."/>
            <person name="Broadhvest J."/>
            <person name="Wilkins T.A."/>
        </authorList>
    </citation>
    <scope>NUCLEOTIDE SEQUENCE</scope>
    <source>
        <strain evidence="2">cv. AKA8401</strain>
    </source>
</reference>
<evidence type="ECO:0000313" key="2">
    <source>
        <dbReference type="Proteomes" id="UP000032142"/>
    </source>
</evidence>
<keyword evidence="1" id="KW-0418">Kinase</keyword>
<dbReference type="AlphaFoldDB" id="A0A0B0NNZ6"/>
<keyword evidence="1" id="KW-0808">Transferase</keyword>
<proteinExistence type="predicted"/>